<evidence type="ECO:0000256" key="2">
    <source>
        <dbReference type="ARBA" id="ARBA00022448"/>
    </source>
</evidence>
<dbReference type="PIRSF" id="PIRSF001265">
    <property type="entry name" value="H+-PPase"/>
    <property type="match status" value="1"/>
</dbReference>
<evidence type="ECO:0000256" key="8">
    <source>
        <dbReference type="ARBA" id="ARBA00023136"/>
    </source>
</evidence>
<feature type="transmembrane region" description="Helical" evidence="9">
    <location>
        <begin position="554"/>
        <end position="575"/>
    </location>
</feature>
<keyword evidence="9" id="KW-1003">Cell membrane</keyword>
<keyword evidence="2 9" id="KW-0813">Transport</keyword>
<feature type="transmembrane region" description="Helical" evidence="9">
    <location>
        <begin position="620"/>
        <end position="640"/>
    </location>
</feature>
<dbReference type="Proteomes" id="UP001501570">
    <property type="component" value="Unassembled WGS sequence"/>
</dbReference>
<feature type="transmembrane region" description="Helical" evidence="9">
    <location>
        <begin position="103"/>
        <end position="126"/>
    </location>
</feature>
<keyword evidence="9" id="KW-0375">Hydrogen ion transport</keyword>
<feature type="transmembrane region" description="Helical" evidence="9">
    <location>
        <begin position="251"/>
        <end position="269"/>
    </location>
</feature>
<evidence type="ECO:0000256" key="7">
    <source>
        <dbReference type="ARBA" id="ARBA00023065"/>
    </source>
</evidence>
<gene>
    <name evidence="9" type="primary">hppA</name>
    <name evidence="11" type="ORF">GCM10023322_02710</name>
</gene>
<comment type="catalytic activity">
    <reaction evidence="9">
        <text>diphosphate + H2O + H(+)(in) = 2 phosphate + 2 H(+)(out)</text>
        <dbReference type="Rhea" id="RHEA:13973"/>
        <dbReference type="ChEBI" id="CHEBI:15377"/>
        <dbReference type="ChEBI" id="CHEBI:15378"/>
        <dbReference type="ChEBI" id="CHEBI:33019"/>
        <dbReference type="ChEBI" id="CHEBI:43474"/>
        <dbReference type="EC" id="7.1.3.1"/>
    </reaction>
</comment>
<keyword evidence="3 9" id="KW-0812">Transmembrane</keyword>
<comment type="caution">
    <text evidence="11">The sequence shown here is derived from an EMBL/GenBank/DDBJ whole genome shotgun (WGS) entry which is preliminary data.</text>
</comment>
<evidence type="ECO:0000313" key="12">
    <source>
        <dbReference type="Proteomes" id="UP001501570"/>
    </source>
</evidence>
<feature type="site" description="Determinant of potassium independence" evidence="9">
    <location>
        <position position="503"/>
    </location>
</feature>
<keyword evidence="7 9" id="KW-0406">Ion transport</keyword>
<evidence type="ECO:0000256" key="9">
    <source>
        <dbReference type="HAMAP-Rule" id="MF_01129"/>
    </source>
</evidence>
<dbReference type="EC" id="7.1.3.1" evidence="9"/>
<feature type="transmembrane region" description="Helical" evidence="9">
    <location>
        <begin position="406"/>
        <end position="433"/>
    </location>
</feature>
<accession>A0ABP9RI40</accession>
<dbReference type="Pfam" id="PF03030">
    <property type="entry name" value="H_PPase"/>
    <property type="match status" value="1"/>
</dbReference>
<name>A0ABP9RI40_9ACTN</name>
<dbReference type="RefSeq" id="WP_345625231.1">
    <property type="nucleotide sequence ID" value="NZ_BAABJQ010000001.1"/>
</dbReference>
<feature type="transmembrane region" description="Helical" evidence="9">
    <location>
        <begin position="275"/>
        <end position="295"/>
    </location>
</feature>
<sequence length="792" mass="80301">MSRGSLAAGELSLTGSNLSYVIVAAAIALVALGFAFALVRAVLATGKGTQKMQDIAGAVQEGASAYLFRQFKTLGVFVIIAVILLFLLPVNEGGLSVKIGRSAFFVVGALFSAFIGGAGMALATRANLRVAAAANTGQGSRERAMQIAFRTGGVVGFLTVGLGLFGAAIVVIIYKGDAPTVLEGFGFGAALLAMFMRVGGGIFTKAADVGADLVGKVEQGIPEDDPRNAATIADNVGDNVGDCAGMAADLFESYAVTLVAALILGKAAFGVHGLVFPLIVPTIGVLTAIIGVFITRLRTSDRSGLTAINRAFFISAGISAVLSAVAAWLYLPKTWTDLLGSGWRTTLGLAATDNLRVSPPVVAIIAVIIGIVLAAIIQALTGYFTEVGRRPVQDIGKSSLTGPATVVLAGISIGYESATYSALVIGAGVYGAFLLGGGSIVLSLFAVAMAGTGLLTTVGVIVAMDTFGPISDNAQGIAEMSGEIDEAGARVLTDLDAVGNTTKAITKGIAIATAVLAATALFGSYTDTVGTALGKAKVTESLDQILNVSNPRNLVGLLIGAAVVFFFSGLAINAVSRSAGAVVFEVRRQFREFPGIMDGTQRPEYGRVVDICTRDAQRELITPGLLAVLAPIAVGFGLGIGALASYLAGAIGAGTLMALFLANSGGAWDNAKKMIEDGKFGGKGSDAHAATVIGDTVGDPFKDTAGPAINPLIKVMNLVSLLIAPAVVMWSAGSDKNTPLRIAVAVAALLIIVVAVTINKRKPMAVASEEDIAAATGGGSADPSEDAATARV</sequence>
<feature type="transmembrane region" description="Helical" evidence="9">
    <location>
        <begin position="646"/>
        <end position="664"/>
    </location>
</feature>
<proteinExistence type="inferred from homology"/>
<evidence type="ECO:0000313" key="11">
    <source>
        <dbReference type="EMBL" id="GAA5177622.1"/>
    </source>
</evidence>
<evidence type="ECO:0000256" key="1">
    <source>
        <dbReference type="ARBA" id="ARBA00004127"/>
    </source>
</evidence>
<comment type="subunit">
    <text evidence="9">Homodimer.</text>
</comment>
<evidence type="ECO:0000256" key="6">
    <source>
        <dbReference type="ARBA" id="ARBA00022989"/>
    </source>
</evidence>
<feature type="transmembrane region" description="Helical" evidence="9">
    <location>
        <begin position="361"/>
        <end position="385"/>
    </location>
</feature>
<feature type="transmembrane region" description="Helical" evidence="9">
    <location>
        <begin position="147"/>
        <end position="174"/>
    </location>
</feature>
<feature type="transmembrane region" description="Helical" evidence="9">
    <location>
        <begin position="20"/>
        <end position="43"/>
    </location>
</feature>
<evidence type="ECO:0000256" key="3">
    <source>
        <dbReference type="ARBA" id="ARBA00022692"/>
    </source>
</evidence>
<comment type="function">
    <text evidence="9">Proton pump that utilizes the energy of pyrophosphate hydrolysis as the driving force for proton movement across the membrane. Generates a proton motive force.</text>
</comment>
<dbReference type="InterPro" id="IPR004131">
    <property type="entry name" value="PPase-energised_H-pump"/>
</dbReference>
<evidence type="ECO:0000256" key="10">
    <source>
        <dbReference type="SAM" id="MobiDB-lite"/>
    </source>
</evidence>
<keyword evidence="5 9" id="KW-1278">Translocase</keyword>
<dbReference type="EMBL" id="BAABJQ010000001">
    <property type="protein sequence ID" value="GAA5177622.1"/>
    <property type="molecule type" value="Genomic_DNA"/>
</dbReference>
<feature type="transmembrane region" description="Helical" evidence="9">
    <location>
        <begin position="508"/>
        <end position="525"/>
    </location>
</feature>
<keyword evidence="8 9" id="KW-0472">Membrane</keyword>
<keyword evidence="6 9" id="KW-1133">Transmembrane helix</keyword>
<dbReference type="PANTHER" id="PTHR31998">
    <property type="entry name" value="K(+)-INSENSITIVE PYROPHOSPHATE-ENERGIZED PROTON PUMP"/>
    <property type="match status" value="1"/>
</dbReference>
<dbReference type="HAMAP" id="MF_01129">
    <property type="entry name" value="PPase_energized_pump"/>
    <property type="match status" value="1"/>
</dbReference>
<comment type="similarity">
    <text evidence="9">Belongs to the H(+)-translocating pyrophosphatase (TC 3.A.10) family. K(+)-insensitive subfamily.</text>
</comment>
<feature type="transmembrane region" description="Helical" evidence="9">
    <location>
        <begin position="439"/>
        <end position="463"/>
    </location>
</feature>
<keyword evidence="12" id="KW-1185">Reference proteome</keyword>
<organism evidence="11 12">
    <name type="scientific">Rugosimonospora acidiphila</name>
    <dbReference type="NCBI Taxonomy" id="556531"/>
    <lineage>
        <taxon>Bacteria</taxon>
        <taxon>Bacillati</taxon>
        <taxon>Actinomycetota</taxon>
        <taxon>Actinomycetes</taxon>
        <taxon>Micromonosporales</taxon>
        <taxon>Micromonosporaceae</taxon>
        <taxon>Rugosimonospora</taxon>
    </lineage>
</organism>
<comment type="subcellular location">
    <subcellularLocation>
        <location evidence="9">Cell membrane</location>
        <topology evidence="9">Multi-pass membrane protein</topology>
    </subcellularLocation>
    <subcellularLocation>
        <location evidence="1">Endomembrane system</location>
        <topology evidence="1">Multi-pass membrane protein</topology>
    </subcellularLocation>
</comment>
<protein>
    <recommendedName>
        <fullName evidence="9">K(+)-insensitive pyrophosphate-energized proton pump</fullName>
        <ecNumber evidence="9">7.1.3.1</ecNumber>
    </recommendedName>
    <alternativeName>
        <fullName evidence="9">Membrane-bound proton-translocating pyrophosphatase</fullName>
    </alternativeName>
    <alternativeName>
        <fullName evidence="9">Pyrophosphate-energized inorganic pyrophosphatase</fullName>
        <shortName evidence="9">H(+)-PPase</shortName>
    </alternativeName>
</protein>
<feature type="transmembrane region" description="Helical" evidence="9">
    <location>
        <begin position="715"/>
        <end position="733"/>
    </location>
</feature>
<feature type="transmembrane region" description="Helical" evidence="9">
    <location>
        <begin position="180"/>
        <end position="198"/>
    </location>
</feature>
<feature type="transmembrane region" description="Helical" evidence="9">
    <location>
        <begin position="307"/>
        <end position="331"/>
    </location>
</feature>
<dbReference type="NCBIfam" id="TIGR01104">
    <property type="entry name" value="V_PPase"/>
    <property type="match status" value="1"/>
</dbReference>
<evidence type="ECO:0000256" key="4">
    <source>
        <dbReference type="ARBA" id="ARBA00022842"/>
    </source>
</evidence>
<dbReference type="NCBIfam" id="NF001960">
    <property type="entry name" value="PRK00733.3-5"/>
    <property type="match status" value="1"/>
</dbReference>
<reference evidence="12" key="1">
    <citation type="journal article" date="2019" name="Int. J. Syst. Evol. Microbiol.">
        <title>The Global Catalogue of Microorganisms (GCM) 10K type strain sequencing project: providing services to taxonomists for standard genome sequencing and annotation.</title>
        <authorList>
            <consortium name="The Broad Institute Genomics Platform"/>
            <consortium name="The Broad Institute Genome Sequencing Center for Infectious Disease"/>
            <person name="Wu L."/>
            <person name="Ma J."/>
        </authorList>
    </citation>
    <scope>NUCLEOTIDE SEQUENCE [LARGE SCALE GENOMIC DNA]</scope>
    <source>
        <strain evidence="12">JCM 18304</strain>
    </source>
</reference>
<keyword evidence="4 9" id="KW-0460">Magnesium</keyword>
<feature type="region of interest" description="Disordered" evidence="10">
    <location>
        <begin position="772"/>
        <end position="792"/>
    </location>
</feature>
<evidence type="ECO:0000256" key="5">
    <source>
        <dbReference type="ARBA" id="ARBA00022967"/>
    </source>
</evidence>
<feature type="transmembrane region" description="Helical" evidence="9">
    <location>
        <begin position="74"/>
        <end position="91"/>
    </location>
</feature>
<comment type="cofactor">
    <cofactor evidence="9">
        <name>Mg(2+)</name>
        <dbReference type="ChEBI" id="CHEBI:18420"/>
    </cofactor>
</comment>
<dbReference type="NCBIfam" id="NF001952">
    <property type="entry name" value="PRK00733.1-4"/>
    <property type="match status" value="1"/>
</dbReference>
<comment type="caution">
    <text evidence="9">Lacks conserved residue(s) required for the propagation of feature annotation.</text>
</comment>
<feature type="transmembrane region" description="Helical" evidence="9">
    <location>
        <begin position="739"/>
        <end position="758"/>
    </location>
</feature>